<name>A0AAU6SSM1_UNCXX</name>
<dbReference type="EMBL" id="CP095339">
    <property type="protein sequence ID" value="XAG22936.1"/>
    <property type="molecule type" value="Genomic_DNA"/>
</dbReference>
<evidence type="ECO:0000313" key="2">
    <source>
        <dbReference type="EMBL" id="XAG22936.1"/>
    </source>
</evidence>
<feature type="domain" description="Response receiver" evidence="1">
    <location>
        <begin position="18"/>
        <end position="194"/>
    </location>
</feature>
<proteinExistence type="predicted"/>
<accession>A0AAU6SSM1</accession>
<reference evidence="2" key="1">
    <citation type="submission" date="2022-03" db="EMBL/GenBank/DDBJ databases">
        <title>Sea Food Isolates.</title>
        <authorList>
            <person name="Li c."/>
        </authorList>
    </citation>
    <scope>NUCLEOTIDE SEQUENCE</scope>
    <source>
        <strain evidence="2">19PA01SH03</strain>
    </source>
</reference>
<dbReference type="InterPro" id="IPR043834">
    <property type="entry name" value="REC"/>
</dbReference>
<dbReference type="Pfam" id="PF19192">
    <property type="entry name" value="Response_reg_2"/>
    <property type="match status" value="1"/>
</dbReference>
<dbReference type="AlphaFoldDB" id="A0AAU6SSM1"/>
<organism evidence="2">
    <name type="scientific">bacterium 19PA01SH03</name>
    <dbReference type="NCBI Taxonomy" id="2920705"/>
    <lineage>
        <taxon>Bacteria</taxon>
    </lineage>
</organism>
<evidence type="ECO:0000259" key="1">
    <source>
        <dbReference type="Pfam" id="PF19192"/>
    </source>
</evidence>
<protein>
    <submittedName>
        <fullName evidence="2">Response regulator receiver domain</fullName>
    </submittedName>
</protein>
<sequence length="635" mass="72762">MPELYRNKIVEAFRDNAIRSVLLIDDEYLPFEKLVSAHTLFQEQLKPISDDPHAGIEKVETVYQAKLSQLRTMLEQASRSLMRSEIAKGFVSFFHNKKLVCDVEDGTEMLDRDKVRKSDLIVLDYYLQNTNVTANPAEFSLKLIDELSESKHMNIVVVYTKEDLDSVWFEVATTLRGSHENNEADFFSNQALTRAWQNNHTDWEDEWEHIGSKDIYDKFLKSEHDIAALTKNLQEVCDEKGLESPETKHVEWLLEQSIRVYNKNRCPISNFEIHGQRKKWLQAGDVFVVFCSKDTVDGDTVRDTSPEEVWALIQETLIDWYPSFYRVVTSEIQNQIEDANLSMEKVLSAGTTEQIAALWGVLRVEDSQRERASKELLNQLLTDVVDKIQNSSELLEFIKQTANSVDEQLPLFVSEKVDKPKYHNYLQKMVSAASKNLKVPTEQIDQKFRGHVVHAFNEQLSIEKELPDHISTGVVLKDVVEGSYYLCIAPSCNTVPNQTTGKVADRMKPHRPMRFIRMADVSNKLLDKLKVAHQSDVIFLTDENNRLALGVYESNDVPTIEQGVVVHHDTALIAKGETKDVQFLITNPATSLLEVKTRTFKLVAKLRPGFASRYQNYQIQYEARIGVDLVSANMK</sequence>
<gene>
    <name evidence="2" type="ORF">MRN70_17510</name>
</gene>